<organism evidence="2 3">
    <name type="scientific">Corallococcus exiguus</name>
    <dbReference type="NCBI Taxonomy" id="83462"/>
    <lineage>
        <taxon>Bacteria</taxon>
        <taxon>Pseudomonadati</taxon>
        <taxon>Myxococcota</taxon>
        <taxon>Myxococcia</taxon>
        <taxon>Myxococcales</taxon>
        <taxon>Cystobacterineae</taxon>
        <taxon>Myxococcaceae</taxon>
        <taxon>Corallococcus</taxon>
    </lineage>
</organism>
<evidence type="ECO:0000259" key="1">
    <source>
        <dbReference type="Pfam" id="PF09450"/>
    </source>
</evidence>
<accession>A0A7X4YK91</accession>
<comment type="caution">
    <text evidence="2">The sequence shown here is derived from an EMBL/GenBank/DDBJ whole genome shotgun (WGS) entry which is preliminary data.</text>
</comment>
<evidence type="ECO:0000313" key="2">
    <source>
        <dbReference type="EMBL" id="NBC45912.1"/>
    </source>
</evidence>
<keyword evidence="3" id="KW-1185">Reference proteome</keyword>
<dbReference type="RefSeq" id="WP_139923942.1">
    <property type="nucleotide sequence ID" value="NZ_CBCSLE010000242.1"/>
</dbReference>
<dbReference type="EMBL" id="JAAAPK010000016">
    <property type="protein sequence ID" value="NBC45912.1"/>
    <property type="molecule type" value="Genomic_DNA"/>
</dbReference>
<dbReference type="Gene3D" id="1.25.40.70">
    <property type="entry name" value="Phosphatidylinositol 3-kinase, accessory domain (PIK)"/>
    <property type="match status" value="1"/>
</dbReference>
<feature type="domain" description="DUF2019" evidence="1">
    <location>
        <begin position="6"/>
        <end position="104"/>
    </location>
</feature>
<sequence>MAQHPLVRTYVEAAELHGQASVEGKHRAANTQYARLITAWRELRAQGKDGRSALTGLLQDSNPRVRLWAASHALEFAPVLAEAELERLALGPAGVVRLDAEMTLSEWRAGNMKFTED</sequence>
<dbReference type="Pfam" id="PF09450">
    <property type="entry name" value="DUF2019"/>
    <property type="match status" value="1"/>
</dbReference>
<evidence type="ECO:0000313" key="3">
    <source>
        <dbReference type="Proteomes" id="UP000537825"/>
    </source>
</evidence>
<gene>
    <name evidence="2" type="ORF">GTZ93_39615</name>
</gene>
<name>A0A7X4YK91_9BACT</name>
<proteinExistence type="predicted"/>
<dbReference type="SUPFAM" id="SSF48371">
    <property type="entry name" value="ARM repeat"/>
    <property type="match status" value="1"/>
</dbReference>
<dbReference type="InterPro" id="IPR016024">
    <property type="entry name" value="ARM-type_fold"/>
</dbReference>
<reference evidence="2 3" key="1">
    <citation type="submission" date="2020-01" db="EMBL/GenBank/DDBJ databases">
        <title>The draft genome sequence of Corallococcus exiguus DSM 14696.</title>
        <authorList>
            <person name="Zhang X."/>
            <person name="Zhu H."/>
        </authorList>
    </citation>
    <scope>NUCLEOTIDE SEQUENCE [LARGE SCALE GENOMIC DNA]</scope>
    <source>
        <strain evidence="2 3">DSM 14696</strain>
    </source>
</reference>
<protein>
    <submittedName>
        <fullName evidence="2">DUF2019 domain-containing protein</fullName>
    </submittedName>
</protein>
<dbReference type="Proteomes" id="UP000537825">
    <property type="component" value="Unassembled WGS sequence"/>
</dbReference>
<dbReference type="InterPro" id="IPR018568">
    <property type="entry name" value="DUF2019"/>
</dbReference>
<dbReference type="AlphaFoldDB" id="A0A7X4YK91"/>
<dbReference type="InterPro" id="IPR042236">
    <property type="entry name" value="PI3K_accessory_sf"/>
</dbReference>